<accession>A0AA37WW71</accession>
<dbReference type="GO" id="GO:0006629">
    <property type="term" value="P:lipid metabolic process"/>
    <property type="evidence" value="ECO:0007669"/>
    <property type="project" value="InterPro"/>
</dbReference>
<dbReference type="GO" id="GO:0008081">
    <property type="term" value="F:phosphoric diester hydrolase activity"/>
    <property type="evidence" value="ECO:0007669"/>
    <property type="project" value="InterPro"/>
</dbReference>
<dbReference type="InterPro" id="IPR030395">
    <property type="entry name" value="GP_PDE_dom"/>
</dbReference>
<evidence type="ECO:0000259" key="2">
    <source>
        <dbReference type="PROSITE" id="PS51704"/>
    </source>
</evidence>
<feature type="transmembrane region" description="Helical" evidence="1">
    <location>
        <begin position="118"/>
        <end position="144"/>
    </location>
</feature>
<sequence>MQALRDILGAIAQVRRSAVALLRFQLVFKALLLVVLIPLAASLGGIGLSLVNANDLANLKLVSFLISPVGFISIFLLISAFLLYYYLEQAGMLFLLATDKGNQWQHSFRLMTRHAYPILRISALQSGAAMMLLIPLILIGLGLYHWLLSEYDINYYLNELPAEFIVAVSLLGLAGAAAIVALGIWMLNWQLALPLMLFEKMPVKQALLESKLRLHGDRHKFFIYLLIWFGLRLAFAIPLLAALSWSIDALVPMLPQDFDSALPWLVGILLFTTLSLIFISGIDSLLFAMVTTRIYLRTPNTSLQLNCDTPKQLPLWFKTAFISILLLLIADNYYLASDFFPKQKVQITAHRAGGFAEIENTLTGLRSAIKQGADLAEIDVQLSGDGQLIVMHDRDLMRLAGNDVSIFDDASSLLQVPLTPSAQQQPATLSRLNDFLMEAKDKIRLNIELKFYGQLPPQLVPKTLALIDQYQMADQVVLSSLSIAALNQAAQLNAPMPLGLIVSATLGGQDFSGYDFVAVNQGQLSSSDMVHYRQHKLQVHAWTVNTQVAAERAMLLGADNLITDEVALIKPKVEAFNQLSQAEIILRRLHLLLR</sequence>
<dbReference type="SUPFAM" id="SSF51695">
    <property type="entry name" value="PLC-like phosphodiesterases"/>
    <property type="match status" value="1"/>
</dbReference>
<feature type="transmembrane region" description="Helical" evidence="1">
    <location>
        <begin position="21"/>
        <end position="41"/>
    </location>
</feature>
<keyword evidence="1" id="KW-0472">Membrane</keyword>
<dbReference type="Pfam" id="PF03009">
    <property type="entry name" value="GDPD"/>
    <property type="match status" value="1"/>
</dbReference>
<dbReference type="Proteomes" id="UP001157439">
    <property type="component" value="Unassembled WGS sequence"/>
</dbReference>
<reference evidence="3 4" key="1">
    <citation type="journal article" date="2014" name="Int. J. Syst. Evol. Microbiol.">
        <title>Complete genome sequence of Corynebacterium casei LMG S-19264T (=DSM 44701T), isolated from a smear-ripened cheese.</title>
        <authorList>
            <consortium name="US DOE Joint Genome Institute (JGI-PGF)"/>
            <person name="Walter F."/>
            <person name="Albersmeier A."/>
            <person name="Kalinowski J."/>
            <person name="Ruckert C."/>
        </authorList>
    </citation>
    <scope>NUCLEOTIDE SEQUENCE [LARGE SCALE GENOMIC DNA]</scope>
    <source>
        <strain evidence="3 4">NBRC 112785</strain>
    </source>
</reference>
<organism evidence="3 4">
    <name type="scientific">Paraferrimonas haliotis</name>
    <dbReference type="NCBI Taxonomy" id="2013866"/>
    <lineage>
        <taxon>Bacteria</taxon>
        <taxon>Pseudomonadati</taxon>
        <taxon>Pseudomonadota</taxon>
        <taxon>Gammaproteobacteria</taxon>
        <taxon>Alteromonadales</taxon>
        <taxon>Ferrimonadaceae</taxon>
        <taxon>Paraferrimonas</taxon>
    </lineage>
</organism>
<feature type="domain" description="GP-PDE" evidence="2">
    <location>
        <begin position="345"/>
        <end position="573"/>
    </location>
</feature>
<feature type="transmembrane region" description="Helical" evidence="1">
    <location>
        <begin position="61"/>
        <end position="87"/>
    </location>
</feature>
<proteinExistence type="predicted"/>
<dbReference type="PANTHER" id="PTHR46211:SF8">
    <property type="entry name" value="PHOSPHODIESTERASE"/>
    <property type="match status" value="1"/>
</dbReference>
<dbReference type="AlphaFoldDB" id="A0AA37WW71"/>
<dbReference type="RefSeq" id="WP_095499936.1">
    <property type="nucleotide sequence ID" value="NZ_BSPO01000002.1"/>
</dbReference>
<feature type="transmembrane region" description="Helical" evidence="1">
    <location>
        <begin position="265"/>
        <end position="295"/>
    </location>
</feature>
<dbReference type="PROSITE" id="PS51704">
    <property type="entry name" value="GP_PDE"/>
    <property type="match status" value="1"/>
</dbReference>
<feature type="transmembrane region" description="Helical" evidence="1">
    <location>
        <begin position="221"/>
        <end position="245"/>
    </location>
</feature>
<feature type="transmembrane region" description="Helical" evidence="1">
    <location>
        <begin position="164"/>
        <end position="187"/>
    </location>
</feature>
<evidence type="ECO:0000313" key="4">
    <source>
        <dbReference type="Proteomes" id="UP001157439"/>
    </source>
</evidence>
<gene>
    <name evidence="3" type="ORF">GCM10007894_10190</name>
</gene>
<comment type="caution">
    <text evidence="3">The sequence shown here is derived from an EMBL/GenBank/DDBJ whole genome shotgun (WGS) entry which is preliminary data.</text>
</comment>
<dbReference type="InterPro" id="IPR017946">
    <property type="entry name" value="PLC-like_Pdiesterase_TIM-brl"/>
</dbReference>
<protein>
    <recommendedName>
        <fullName evidence="2">GP-PDE domain-containing protein</fullName>
    </recommendedName>
</protein>
<dbReference type="InterPro" id="IPR018476">
    <property type="entry name" value="GlyceroP-diester-Pdiesterase_M"/>
</dbReference>
<name>A0AA37WW71_9GAMM</name>
<dbReference type="EMBL" id="BSPO01000002">
    <property type="protein sequence ID" value="GLS83042.1"/>
    <property type="molecule type" value="Genomic_DNA"/>
</dbReference>
<evidence type="ECO:0000256" key="1">
    <source>
        <dbReference type="SAM" id="Phobius"/>
    </source>
</evidence>
<dbReference type="PANTHER" id="PTHR46211">
    <property type="entry name" value="GLYCEROPHOSPHORYL DIESTER PHOSPHODIESTERASE"/>
    <property type="match status" value="1"/>
</dbReference>
<feature type="transmembrane region" description="Helical" evidence="1">
    <location>
        <begin position="315"/>
        <end position="335"/>
    </location>
</feature>
<keyword evidence="1" id="KW-0812">Transmembrane</keyword>
<keyword evidence="1" id="KW-1133">Transmembrane helix</keyword>
<dbReference type="Gene3D" id="3.20.20.190">
    <property type="entry name" value="Phosphatidylinositol (PI) phosphodiesterase"/>
    <property type="match status" value="1"/>
</dbReference>
<evidence type="ECO:0000313" key="3">
    <source>
        <dbReference type="EMBL" id="GLS83042.1"/>
    </source>
</evidence>
<keyword evidence="4" id="KW-1185">Reference proteome</keyword>
<dbReference type="Pfam" id="PF10110">
    <property type="entry name" value="GPDPase_memb"/>
    <property type="match status" value="1"/>
</dbReference>